<evidence type="ECO:0000313" key="3">
    <source>
        <dbReference type="Proteomes" id="UP000266841"/>
    </source>
</evidence>
<evidence type="ECO:0000256" key="1">
    <source>
        <dbReference type="ARBA" id="ARBA00038101"/>
    </source>
</evidence>
<evidence type="ECO:0008006" key="4">
    <source>
        <dbReference type="Google" id="ProtNLM"/>
    </source>
</evidence>
<reference evidence="2 3" key="1">
    <citation type="journal article" date="2012" name="Genome Biol.">
        <title>Genome and low-iron response of an oceanic diatom adapted to chronic iron limitation.</title>
        <authorList>
            <person name="Lommer M."/>
            <person name="Specht M."/>
            <person name="Roy A.S."/>
            <person name="Kraemer L."/>
            <person name="Andreson R."/>
            <person name="Gutowska M.A."/>
            <person name="Wolf J."/>
            <person name="Bergner S.V."/>
            <person name="Schilhabel M.B."/>
            <person name="Klostermeier U.C."/>
            <person name="Beiko R.G."/>
            <person name="Rosenstiel P."/>
            <person name="Hippler M."/>
            <person name="Laroche J."/>
        </authorList>
    </citation>
    <scope>NUCLEOTIDE SEQUENCE [LARGE SCALE GENOMIC DNA]</scope>
    <source>
        <strain evidence="2 3">CCMP1005</strain>
    </source>
</reference>
<gene>
    <name evidence="2" type="ORF">THAOC_21699</name>
</gene>
<dbReference type="InterPro" id="IPR011990">
    <property type="entry name" value="TPR-like_helical_dom_sf"/>
</dbReference>
<dbReference type="SUPFAM" id="SSF81901">
    <property type="entry name" value="HCP-like"/>
    <property type="match status" value="1"/>
</dbReference>
<dbReference type="GO" id="GO:0005789">
    <property type="term" value="C:endoplasmic reticulum membrane"/>
    <property type="evidence" value="ECO:0007669"/>
    <property type="project" value="TreeGrafter"/>
</dbReference>
<dbReference type="Pfam" id="PF08238">
    <property type="entry name" value="Sel1"/>
    <property type="match status" value="2"/>
</dbReference>
<dbReference type="Gene3D" id="1.25.40.10">
    <property type="entry name" value="Tetratricopeptide repeat domain"/>
    <property type="match status" value="1"/>
</dbReference>
<evidence type="ECO:0000313" key="2">
    <source>
        <dbReference type="EMBL" id="EJK58197.1"/>
    </source>
</evidence>
<protein>
    <recommendedName>
        <fullName evidence="4">F-box domain-containing protein</fullName>
    </recommendedName>
</protein>
<name>K0SIA1_THAOC</name>
<dbReference type="InterPro" id="IPR050767">
    <property type="entry name" value="Sel1_AlgK"/>
</dbReference>
<proteinExistence type="inferred from homology"/>
<dbReference type="EMBL" id="AGNL01025945">
    <property type="protein sequence ID" value="EJK58197.1"/>
    <property type="molecule type" value="Genomic_DNA"/>
</dbReference>
<organism evidence="2 3">
    <name type="scientific">Thalassiosira oceanica</name>
    <name type="common">Marine diatom</name>
    <dbReference type="NCBI Taxonomy" id="159749"/>
    <lineage>
        <taxon>Eukaryota</taxon>
        <taxon>Sar</taxon>
        <taxon>Stramenopiles</taxon>
        <taxon>Ochrophyta</taxon>
        <taxon>Bacillariophyta</taxon>
        <taxon>Coscinodiscophyceae</taxon>
        <taxon>Thalassiosirophycidae</taxon>
        <taxon>Thalassiosirales</taxon>
        <taxon>Thalassiosiraceae</taxon>
        <taxon>Thalassiosira</taxon>
    </lineage>
</organism>
<dbReference type="Proteomes" id="UP000266841">
    <property type="component" value="Unassembled WGS sequence"/>
</dbReference>
<dbReference type="GO" id="GO:0036503">
    <property type="term" value="P:ERAD pathway"/>
    <property type="evidence" value="ECO:0007669"/>
    <property type="project" value="TreeGrafter"/>
</dbReference>
<dbReference type="InterPro" id="IPR006597">
    <property type="entry name" value="Sel1-like"/>
</dbReference>
<dbReference type="OrthoDB" id="200773at2759"/>
<comment type="similarity">
    <text evidence="1">Belongs to the sel-1 family.</text>
</comment>
<dbReference type="PANTHER" id="PTHR11102">
    <property type="entry name" value="SEL-1-LIKE PROTEIN"/>
    <property type="match status" value="1"/>
</dbReference>
<keyword evidence="3" id="KW-1185">Reference proteome</keyword>
<accession>K0SIA1</accession>
<sequence>MATSPGLDGFPSEVHEQIVGCLDLRGLFSLGACSVRWKSTAARNLQQRLMASGHERPEDDRCPICFDLIELPMGKHSTINVCCMKRKCDGCLLAACQGGMDDRCSFCRTPLPADDASQLAMIQKCADKGDADAINHLGEQYYHGILGLGKDVPRAIELWIKAAELGSSEAHHHLGLVYYTGDGVEEDKPRGRYHWKQAAMKG</sequence>
<dbReference type="AlphaFoldDB" id="K0SIA1"/>
<dbReference type="SMART" id="SM00671">
    <property type="entry name" value="SEL1"/>
    <property type="match status" value="2"/>
</dbReference>
<feature type="non-terminal residue" evidence="2">
    <location>
        <position position="202"/>
    </location>
</feature>
<dbReference type="PANTHER" id="PTHR11102:SF147">
    <property type="entry name" value="SEL1L ADAPTOR SUBUNIT OF ERAD E3 UBIQUITIN LIGASE"/>
    <property type="match status" value="1"/>
</dbReference>
<comment type="caution">
    <text evidence="2">The sequence shown here is derived from an EMBL/GenBank/DDBJ whole genome shotgun (WGS) entry which is preliminary data.</text>
</comment>